<name>A0A0L8FFM1_OCTBM</name>
<gene>
    <name evidence="1" type="ORF">OCBIM_22023505mg</name>
</gene>
<accession>A0A0L8FFM1</accession>
<protein>
    <submittedName>
        <fullName evidence="1">Uncharacterized protein</fullName>
    </submittedName>
</protein>
<sequence length="62" mass="7147">MSCSIKGLPHTVAAGSNFFGLGHAWMNLAALHNYDKCRSKFSEEERKNRFLCPIYWLKRSMP</sequence>
<reference evidence="1" key="1">
    <citation type="submission" date="2015-07" db="EMBL/GenBank/DDBJ databases">
        <title>MeaNS - Measles Nucleotide Surveillance Program.</title>
        <authorList>
            <person name="Tran T."/>
            <person name="Druce J."/>
        </authorList>
    </citation>
    <scope>NUCLEOTIDE SEQUENCE</scope>
    <source>
        <strain evidence="1">UCB-OBI-ISO-001</strain>
        <tissue evidence="1">Gonad</tissue>
    </source>
</reference>
<dbReference type="AlphaFoldDB" id="A0A0L8FFM1"/>
<organism evidence="1">
    <name type="scientific">Octopus bimaculoides</name>
    <name type="common">California two-spotted octopus</name>
    <dbReference type="NCBI Taxonomy" id="37653"/>
    <lineage>
        <taxon>Eukaryota</taxon>
        <taxon>Metazoa</taxon>
        <taxon>Spiralia</taxon>
        <taxon>Lophotrochozoa</taxon>
        <taxon>Mollusca</taxon>
        <taxon>Cephalopoda</taxon>
        <taxon>Coleoidea</taxon>
        <taxon>Octopodiformes</taxon>
        <taxon>Octopoda</taxon>
        <taxon>Incirrata</taxon>
        <taxon>Octopodidae</taxon>
        <taxon>Octopus</taxon>
    </lineage>
</organism>
<evidence type="ECO:0000313" key="1">
    <source>
        <dbReference type="EMBL" id="KOF62434.1"/>
    </source>
</evidence>
<dbReference type="EMBL" id="KQ433427">
    <property type="protein sequence ID" value="KOF62434.1"/>
    <property type="molecule type" value="Genomic_DNA"/>
</dbReference>
<proteinExistence type="predicted"/>